<organism evidence="2 3">
    <name type="scientific">Thelonectria olida</name>
    <dbReference type="NCBI Taxonomy" id="1576542"/>
    <lineage>
        <taxon>Eukaryota</taxon>
        <taxon>Fungi</taxon>
        <taxon>Dikarya</taxon>
        <taxon>Ascomycota</taxon>
        <taxon>Pezizomycotina</taxon>
        <taxon>Sordariomycetes</taxon>
        <taxon>Hypocreomycetidae</taxon>
        <taxon>Hypocreales</taxon>
        <taxon>Nectriaceae</taxon>
        <taxon>Thelonectria</taxon>
    </lineage>
</organism>
<protein>
    <submittedName>
        <fullName evidence="2">Uncharacterized protein</fullName>
    </submittedName>
</protein>
<gene>
    <name evidence="2" type="ORF">B0T10DRAFT_454193</name>
</gene>
<dbReference type="AlphaFoldDB" id="A0A9P8WGW3"/>
<comment type="caution">
    <text evidence="2">The sequence shown here is derived from an EMBL/GenBank/DDBJ whole genome shotgun (WGS) entry which is preliminary data.</text>
</comment>
<evidence type="ECO:0000313" key="2">
    <source>
        <dbReference type="EMBL" id="KAH6898871.1"/>
    </source>
</evidence>
<reference evidence="2 3" key="1">
    <citation type="journal article" date="2021" name="Nat. Commun.">
        <title>Genetic determinants of endophytism in the Arabidopsis root mycobiome.</title>
        <authorList>
            <person name="Mesny F."/>
            <person name="Miyauchi S."/>
            <person name="Thiergart T."/>
            <person name="Pickel B."/>
            <person name="Atanasova L."/>
            <person name="Karlsson M."/>
            <person name="Huettel B."/>
            <person name="Barry K.W."/>
            <person name="Haridas S."/>
            <person name="Chen C."/>
            <person name="Bauer D."/>
            <person name="Andreopoulos W."/>
            <person name="Pangilinan J."/>
            <person name="LaButti K."/>
            <person name="Riley R."/>
            <person name="Lipzen A."/>
            <person name="Clum A."/>
            <person name="Drula E."/>
            <person name="Henrissat B."/>
            <person name="Kohler A."/>
            <person name="Grigoriev I.V."/>
            <person name="Martin F.M."/>
            <person name="Hacquard S."/>
        </authorList>
    </citation>
    <scope>NUCLEOTIDE SEQUENCE [LARGE SCALE GENOMIC DNA]</scope>
    <source>
        <strain evidence="2 3">MPI-CAGE-CH-0241</strain>
    </source>
</reference>
<feature type="region of interest" description="Disordered" evidence="1">
    <location>
        <begin position="77"/>
        <end position="147"/>
    </location>
</feature>
<name>A0A9P8WGW3_9HYPO</name>
<feature type="compositionally biased region" description="Polar residues" evidence="1">
    <location>
        <begin position="314"/>
        <end position="326"/>
    </location>
</feature>
<feature type="region of interest" description="Disordered" evidence="1">
    <location>
        <begin position="314"/>
        <end position="350"/>
    </location>
</feature>
<evidence type="ECO:0000256" key="1">
    <source>
        <dbReference type="SAM" id="MobiDB-lite"/>
    </source>
</evidence>
<accession>A0A9P8WGW3</accession>
<dbReference type="EMBL" id="JAGPYM010000002">
    <property type="protein sequence ID" value="KAH6898871.1"/>
    <property type="molecule type" value="Genomic_DNA"/>
</dbReference>
<evidence type="ECO:0000313" key="3">
    <source>
        <dbReference type="Proteomes" id="UP000777438"/>
    </source>
</evidence>
<dbReference type="Proteomes" id="UP000777438">
    <property type="component" value="Unassembled WGS sequence"/>
</dbReference>
<feature type="compositionally biased region" description="Polar residues" evidence="1">
    <location>
        <begin position="118"/>
        <end position="127"/>
    </location>
</feature>
<proteinExistence type="predicted"/>
<sequence length="401" mass="45456">MYFVKRPRRKKKGGTITSTHKLKQTRRRYHPYLSAWSMEHGAWNRNQKHEHEGRREESTRDSYSTCLVQWTTTLRELQPTRRKRDKPFNQHHELPRPFPNSRNQKAKDAKARKRVSLFPSTSCTQSAPADRENGSWKPQLSSWTKHHRENGRVLSDVVEAPWRISVGHLPMWSLPAAWTAAPQDMRCGQGPGPRGGAVVSPWKTARRKAWLRLVSMSLFAKRSLLPASVKVRRRRWGGGRRGGGSRKEAWGEFGHGRFSLGKLGCLFCLNISSPLIHKNTKIKTMTASIGRDISTKYLSSPIILIPDVEIKAGQPSNPSFAQTHQNPDFPRAITDETTTTQTSSKSHPLNHSRAREFAAMSCNFCSSMSCQDPGYRGQKGNDSQEQFLLLSCWHGKAPPSS</sequence>
<keyword evidence="3" id="KW-1185">Reference proteome</keyword>
<feature type="compositionally biased region" description="Basic and acidic residues" evidence="1">
    <location>
        <begin position="86"/>
        <end position="95"/>
    </location>
</feature>